<comment type="subcellular location">
    <subcellularLocation>
        <location evidence="1">Nucleus</location>
    </subcellularLocation>
</comment>
<evidence type="ECO:0000256" key="5">
    <source>
        <dbReference type="ARBA" id="ARBA00023125"/>
    </source>
</evidence>
<dbReference type="EMBL" id="MU004235">
    <property type="protein sequence ID" value="KAF2668955.1"/>
    <property type="molecule type" value="Genomic_DNA"/>
</dbReference>
<feature type="compositionally biased region" description="Low complexity" evidence="9">
    <location>
        <begin position="61"/>
        <end position="72"/>
    </location>
</feature>
<dbReference type="GO" id="GO:0006351">
    <property type="term" value="P:DNA-templated transcription"/>
    <property type="evidence" value="ECO:0007669"/>
    <property type="project" value="InterPro"/>
</dbReference>
<dbReference type="OrthoDB" id="8062037at2759"/>
<dbReference type="Pfam" id="PF00172">
    <property type="entry name" value="Zn_clus"/>
    <property type="match status" value="1"/>
</dbReference>
<dbReference type="GO" id="GO:0001216">
    <property type="term" value="F:DNA-binding transcription activator activity"/>
    <property type="evidence" value="ECO:0007669"/>
    <property type="project" value="UniProtKB-ARBA"/>
</dbReference>
<keyword evidence="7" id="KW-0539">Nucleus</keyword>
<keyword evidence="2" id="KW-0479">Metal-binding</keyword>
<dbReference type="InterPro" id="IPR001138">
    <property type="entry name" value="Zn2Cys6_DnaBD"/>
</dbReference>
<sequence length="872" mass="97352">MAAAIDPRLGQYSQSTPPLQHQQMSHQLPHHSQHQPTHLPPLSHSIHHSSYHTARQTPQRPISDSPSISYYSNTPPNHPRPHPLQPPDQSLDNGYDHDDDDDNLISPNDGSPHDETSPMGPGGLKGPNEKRPRACDSCRGLKVKCIIDPTSGDPCKRCAKAGRQCIVTPPTRKRQKKADSRVAELERKIDALTASLQKQNGKMPEELAYSGKRDLDSYESSPVQPRSADYALSPERSSKRPRLEKVNGNKHEPVMAGSDEDPNMHGTPTIATSIYNQMGPKVYDHSDIDQKLDSIISRGEAERLFHRYVEEFVPRFPAVPFPPGTTAQEVRTEKPILFLAILSGTSYGANIQADIQIALERELRNVFAECMWKNGEKSLQLVQALQVGALWYRPPANFEQHMFYQMVHMATIMGLDIGIGKRTSPWRKKLFDNKAKVKLNLPDPEGIESRRAWLVNYFLCITIAMILRRPILLRFNDFMQECINILETSEEALPSDKALCQHVQLARISEEIAIQFAMDDPGVNLSINDGKVSYGIKHHEKDLQDLRARNNEEPAIQLSSHVTNLYLHEIALHSQSNVDDFKAPFTEETFRAAVSQVVLGPSHVDALVQCQESCQNVVQTFLDIDIETIFMLPVIFSVRIIYAVVVLMKLYISATAPGEISNVINENDLNLEEHLEKLENSFARIRERDSLAPHTKFYFVIQRLFDHFRGIKSRAKNPKATTSCSAPPEGIHHQAQALHLLSEVAMGSPAARHHAGSSSAPAATPVLAAQQPLARAAPQQQQQPQQQHPHPQNQQNPQQGWYQHTSPVQPSDMTLSMDGMYEYNNGAGYNPIDTYTFDYGLGGMDGGISGLFMSEGWVTGGAPGFFSGWHGP</sequence>
<organism evidence="11 12">
    <name type="scientific">Microthyrium microscopicum</name>
    <dbReference type="NCBI Taxonomy" id="703497"/>
    <lineage>
        <taxon>Eukaryota</taxon>
        <taxon>Fungi</taxon>
        <taxon>Dikarya</taxon>
        <taxon>Ascomycota</taxon>
        <taxon>Pezizomycotina</taxon>
        <taxon>Dothideomycetes</taxon>
        <taxon>Dothideomycetes incertae sedis</taxon>
        <taxon>Microthyriales</taxon>
        <taxon>Microthyriaceae</taxon>
        <taxon>Microthyrium</taxon>
    </lineage>
</organism>
<dbReference type="SMART" id="SM00066">
    <property type="entry name" value="GAL4"/>
    <property type="match status" value="1"/>
</dbReference>
<evidence type="ECO:0000256" key="8">
    <source>
        <dbReference type="SAM" id="Coils"/>
    </source>
</evidence>
<evidence type="ECO:0000256" key="6">
    <source>
        <dbReference type="ARBA" id="ARBA00023163"/>
    </source>
</evidence>
<dbReference type="InterPro" id="IPR051089">
    <property type="entry name" value="prtT"/>
</dbReference>
<gene>
    <name evidence="11" type="ORF">BT63DRAFT_246462</name>
</gene>
<keyword evidence="12" id="KW-1185">Reference proteome</keyword>
<evidence type="ECO:0000256" key="3">
    <source>
        <dbReference type="ARBA" id="ARBA00022833"/>
    </source>
</evidence>
<keyword evidence="8" id="KW-0175">Coiled coil</keyword>
<accession>A0A6A6U9K8</accession>
<dbReference type="GO" id="GO:0000976">
    <property type="term" value="F:transcription cis-regulatory region binding"/>
    <property type="evidence" value="ECO:0007669"/>
    <property type="project" value="TreeGrafter"/>
</dbReference>
<feature type="compositionally biased region" description="Basic and acidic residues" evidence="9">
    <location>
        <begin position="236"/>
        <end position="253"/>
    </location>
</feature>
<feature type="compositionally biased region" description="Polar residues" evidence="9">
    <location>
        <begin position="51"/>
        <end position="60"/>
    </location>
</feature>
<dbReference type="CDD" id="cd12148">
    <property type="entry name" value="fungal_TF_MHR"/>
    <property type="match status" value="1"/>
</dbReference>
<feature type="compositionally biased region" description="Low complexity" evidence="9">
    <location>
        <begin position="34"/>
        <end position="44"/>
    </location>
</feature>
<dbReference type="PROSITE" id="PS00463">
    <property type="entry name" value="ZN2_CY6_FUNGAL_1"/>
    <property type="match status" value="1"/>
</dbReference>
<dbReference type="Proteomes" id="UP000799302">
    <property type="component" value="Unassembled WGS sequence"/>
</dbReference>
<evidence type="ECO:0000256" key="1">
    <source>
        <dbReference type="ARBA" id="ARBA00004123"/>
    </source>
</evidence>
<dbReference type="PANTHER" id="PTHR31845">
    <property type="entry name" value="FINGER DOMAIN PROTEIN, PUTATIVE-RELATED"/>
    <property type="match status" value="1"/>
</dbReference>
<name>A0A6A6U9K8_9PEZI</name>
<evidence type="ECO:0000256" key="4">
    <source>
        <dbReference type="ARBA" id="ARBA00023015"/>
    </source>
</evidence>
<feature type="compositionally biased region" description="Polar residues" evidence="9">
    <location>
        <begin position="800"/>
        <end position="813"/>
    </location>
</feature>
<evidence type="ECO:0000256" key="2">
    <source>
        <dbReference type="ARBA" id="ARBA00022723"/>
    </source>
</evidence>
<feature type="region of interest" description="Disordered" evidence="9">
    <location>
        <begin position="1"/>
        <end position="133"/>
    </location>
</feature>
<dbReference type="FunFam" id="4.10.240.10:FF:000003">
    <property type="entry name" value="C6 transcription factor (Leu3)"/>
    <property type="match status" value="1"/>
</dbReference>
<evidence type="ECO:0000313" key="11">
    <source>
        <dbReference type="EMBL" id="KAF2668955.1"/>
    </source>
</evidence>
<feature type="domain" description="Zn(2)-C6 fungal-type" evidence="10">
    <location>
        <begin position="134"/>
        <end position="167"/>
    </location>
</feature>
<protein>
    <recommendedName>
        <fullName evidence="10">Zn(2)-C6 fungal-type domain-containing protein</fullName>
    </recommendedName>
</protein>
<feature type="compositionally biased region" description="Pro residues" evidence="9">
    <location>
        <begin position="76"/>
        <end position="86"/>
    </location>
</feature>
<dbReference type="SUPFAM" id="SSF57701">
    <property type="entry name" value="Zn2/Cys6 DNA-binding domain"/>
    <property type="match status" value="1"/>
</dbReference>
<keyword evidence="5" id="KW-0238">DNA-binding</keyword>
<feature type="region of interest" description="Disordered" evidence="9">
    <location>
        <begin position="210"/>
        <end position="264"/>
    </location>
</feature>
<evidence type="ECO:0000256" key="9">
    <source>
        <dbReference type="SAM" id="MobiDB-lite"/>
    </source>
</evidence>
<dbReference type="InterPro" id="IPR036864">
    <property type="entry name" value="Zn2-C6_fun-type_DNA-bd_sf"/>
</dbReference>
<evidence type="ECO:0000313" key="12">
    <source>
        <dbReference type="Proteomes" id="UP000799302"/>
    </source>
</evidence>
<keyword evidence="4" id="KW-0805">Transcription regulation</keyword>
<evidence type="ECO:0000259" key="10">
    <source>
        <dbReference type="PROSITE" id="PS50048"/>
    </source>
</evidence>
<dbReference type="PROSITE" id="PS50048">
    <property type="entry name" value="ZN2_CY6_FUNGAL_2"/>
    <property type="match status" value="1"/>
</dbReference>
<feature type="region of interest" description="Disordered" evidence="9">
    <location>
        <begin position="771"/>
        <end position="813"/>
    </location>
</feature>
<dbReference type="GO" id="GO:0008270">
    <property type="term" value="F:zinc ion binding"/>
    <property type="evidence" value="ECO:0007669"/>
    <property type="project" value="InterPro"/>
</dbReference>
<dbReference type="GO" id="GO:0000981">
    <property type="term" value="F:DNA-binding transcription factor activity, RNA polymerase II-specific"/>
    <property type="evidence" value="ECO:0007669"/>
    <property type="project" value="InterPro"/>
</dbReference>
<keyword evidence="6" id="KW-0804">Transcription</keyword>
<reference evidence="11" key="1">
    <citation type="journal article" date="2020" name="Stud. Mycol.">
        <title>101 Dothideomycetes genomes: a test case for predicting lifestyles and emergence of pathogens.</title>
        <authorList>
            <person name="Haridas S."/>
            <person name="Albert R."/>
            <person name="Binder M."/>
            <person name="Bloem J."/>
            <person name="Labutti K."/>
            <person name="Salamov A."/>
            <person name="Andreopoulos B."/>
            <person name="Baker S."/>
            <person name="Barry K."/>
            <person name="Bills G."/>
            <person name="Bluhm B."/>
            <person name="Cannon C."/>
            <person name="Castanera R."/>
            <person name="Culley D."/>
            <person name="Daum C."/>
            <person name="Ezra D."/>
            <person name="Gonzalez J."/>
            <person name="Henrissat B."/>
            <person name="Kuo A."/>
            <person name="Liang C."/>
            <person name="Lipzen A."/>
            <person name="Lutzoni F."/>
            <person name="Magnuson J."/>
            <person name="Mondo S."/>
            <person name="Nolan M."/>
            <person name="Ohm R."/>
            <person name="Pangilinan J."/>
            <person name="Park H.-J."/>
            <person name="Ramirez L."/>
            <person name="Alfaro M."/>
            <person name="Sun H."/>
            <person name="Tritt A."/>
            <person name="Yoshinaga Y."/>
            <person name="Zwiers L.-H."/>
            <person name="Turgeon B."/>
            <person name="Goodwin S."/>
            <person name="Spatafora J."/>
            <person name="Crous P."/>
            <person name="Grigoriev I."/>
        </authorList>
    </citation>
    <scope>NUCLEOTIDE SEQUENCE</scope>
    <source>
        <strain evidence="11">CBS 115976</strain>
    </source>
</reference>
<evidence type="ECO:0000256" key="7">
    <source>
        <dbReference type="ARBA" id="ARBA00023242"/>
    </source>
</evidence>
<dbReference type="CDD" id="cd00067">
    <property type="entry name" value="GAL4"/>
    <property type="match status" value="1"/>
</dbReference>
<dbReference type="PANTHER" id="PTHR31845:SF39">
    <property type="entry name" value="TRANSCRIPTION FACTOR PBCR-RELATED"/>
    <property type="match status" value="1"/>
</dbReference>
<dbReference type="GO" id="GO:0005634">
    <property type="term" value="C:nucleus"/>
    <property type="evidence" value="ECO:0007669"/>
    <property type="project" value="UniProtKB-SubCell"/>
</dbReference>
<dbReference type="AlphaFoldDB" id="A0A6A6U9K8"/>
<dbReference type="Gene3D" id="4.10.240.10">
    <property type="entry name" value="Zn(2)-C6 fungal-type DNA-binding domain"/>
    <property type="match status" value="1"/>
</dbReference>
<feature type="compositionally biased region" description="Low complexity" evidence="9">
    <location>
        <begin position="17"/>
        <end position="27"/>
    </location>
</feature>
<keyword evidence="3" id="KW-0862">Zinc</keyword>
<proteinExistence type="predicted"/>
<feature type="compositionally biased region" description="Low complexity" evidence="9">
    <location>
        <begin position="771"/>
        <end position="799"/>
    </location>
</feature>
<dbReference type="Pfam" id="PF04082">
    <property type="entry name" value="Fungal_trans"/>
    <property type="match status" value="1"/>
</dbReference>
<feature type="coiled-coil region" evidence="8">
    <location>
        <begin position="175"/>
        <end position="202"/>
    </location>
</feature>
<dbReference type="InterPro" id="IPR007219">
    <property type="entry name" value="XnlR_reg_dom"/>
</dbReference>